<feature type="domain" description="Reverse transcriptase/retrotransposon-derived protein RNase H-like" evidence="3">
    <location>
        <begin position="293"/>
        <end position="363"/>
    </location>
</feature>
<dbReference type="InterPro" id="IPR041577">
    <property type="entry name" value="RT_RNaseH_2"/>
</dbReference>
<dbReference type="PANTHER" id="PTHR37984">
    <property type="entry name" value="PROTEIN CBG26694"/>
    <property type="match status" value="1"/>
</dbReference>
<keyword evidence="5" id="KW-1185">Reference proteome</keyword>
<feature type="compositionally biased region" description="Basic and acidic residues" evidence="2">
    <location>
        <begin position="65"/>
        <end position="86"/>
    </location>
</feature>
<dbReference type="EMBL" id="RIBY02000113">
    <property type="protein sequence ID" value="KAH9845312.1"/>
    <property type="molecule type" value="Genomic_DNA"/>
</dbReference>
<evidence type="ECO:0000313" key="5">
    <source>
        <dbReference type="Proteomes" id="UP001138500"/>
    </source>
</evidence>
<sequence>KQLLYHYFARLTDELQKAITNHNATPATRDELVDLASRLEKNILKKKTAKKPAEKKPALKASSAKGKDKSKDYTADGPSEKPKRDGYVKEDMDFISAKALARMLKRDKKQLVRYVGWIRVERTADGPLKVHVTEAAIDPRIPDALHAYRDLFDNEAANRKEPPYGPLYLLSARKQEVLREYLKKELAAGRIEHSISPAGAPLLFVLKADGDLRLCVDYRALNNVTIKDRCPLPLIEETLDQLVGAKYFTSLDLKDAYYRIWIREGDEWKTAFRYAKKTAAMTDLLKGNQDFNWTEAAHESFKKVKKHFEESPLLRHFDPTKRIKLETDSSDFGVSGILSQLFKDGKWHPVAFTSRKMQDRERN</sequence>
<feature type="region of interest" description="Disordered" evidence="2">
    <location>
        <begin position="44"/>
        <end position="86"/>
    </location>
</feature>
<keyword evidence="4" id="KW-0695">RNA-directed DNA polymerase</keyword>
<dbReference type="InterPro" id="IPR050951">
    <property type="entry name" value="Retrovirus_Pol_polyprotein"/>
</dbReference>
<evidence type="ECO:0000256" key="1">
    <source>
        <dbReference type="ARBA" id="ARBA00023268"/>
    </source>
</evidence>
<dbReference type="InterPro" id="IPR043128">
    <property type="entry name" value="Rev_trsase/Diguanyl_cyclase"/>
</dbReference>
<dbReference type="Gene3D" id="3.10.10.10">
    <property type="entry name" value="HIV Type 1 Reverse Transcriptase, subunit A, domain 1"/>
    <property type="match status" value="1"/>
</dbReference>
<evidence type="ECO:0000256" key="2">
    <source>
        <dbReference type="SAM" id="MobiDB-lite"/>
    </source>
</evidence>
<dbReference type="CDD" id="cd01647">
    <property type="entry name" value="RT_LTR"/>
    <property type="match status" value="1"/>
</dbReference>
<dbReference type="InterPro" id="IPR043502">
    <property type="entry name" value="DNA/RNA_pol_sf"/>
</dbReference>
<dbReference type="Gene3D" id="3.30.70.270">
    <property type="match status" value="1"/>
</dbReference>
<dbReference type="PANTHER" id="PTHR37984:SF5">
    <property type="entry name" value="PROTEIN NYNRIN-LIKE"/>
    <property type="match status" value="1"/>
</dbReference>
<keyword evidence="4" id="KW-0808">Transferase</keyword>
<keyword evidence="1" id="KW-0511">Multifunctional enzyme</keyword>
<comment type="caution">
    <text evidence="4">The sequence shown here is derived from an EMBL/GenBank/DDBJ whole genome shotgun (WGS) entry which is preliminary data.</text>
</comment>
<name>A0A9W7W6W8_9PEZI</name>
<dbReference type="Proteomes" id="UP001138500">
    <property type="component" value="Unassembled WGS sequence"/>
</dbReference>
<dbReference type="SUPFAM" id="SSF56672">
    <property type="entry name" value="DNA/RNA polymerases"/>
    <property type="match status" value="1"/>
</dbReference>
<proteinExistence type="predicted"/>
<dbReference type="OrthoDB" id="5599418at2759"/>
<dbReference type="GO" id="GO:0003964">
    <property type="term" value="F:RNA-directed DNA polymerase activity"/>
    <property type="evidence" value="ECO:0007669"/>
    <property type="project" value="UniProtKB-KW"/>
</dbReference>
<evidence type="ECO:0000259" key="3">
    <source>
        <dbReference type="Pfam" id="PF17919"/>
    </source>
</evidence>
<reference evidence="4 5" key="2">
    <citation type="journal article" date="2021" name="Curr. Genet.">
        <title>Genetic response to nitrogen starvation in the aggressive Eucalyptus foliar pathogen Teratosphaeria destructans.</title>
        <authorList>
            <person name="Havenga M."/>
            <person name="Wingfield B.D."/>
            <person name="Wingfield M.J."/>
            <person name="Dreyer L.L."/>
            <person name="Roets F."/>
            <person name="Aylward J."/>
        </authorList>
    </citation>
    <scope>NUCLEOTIDE SEQUENCE [LARGE SCALE GENOMIC DNA]</scope>
    <source>
        <strain evidence="4">CMW44962</strain>
    </source>
</reference>
<accession>A0A9W7W6W8</accession>
<dbReference type="AlphaFoldDB" id="A0A9W7W6W8"/>
<evidence type="ECO:0000313" key="4">
    <source>
        <dbReference type="EMBL" id="KAH9845312.1"/>
    </source>
</evidence>
<reference evidence="4 5" key="1">
    <citation type="journal article" date="2018" name="IMA Fungus">
        <title>IMA Genome-F 10: Nine draft genome sequences of Claviceps purpurea s.lat., including C. arundinis, C. humidiphila, and C. cf. spartinae, pseudomolecules for the pitch canker pathogen Fusarium circinatum, draft genome of Davidsoniella eucalypti, Grosmannia galeiformis, Quambalaria eucalypti, and Teratosphaeria destructans.</title>
        <authorList>
            <person name="Wingfield B.D."/>
            <person name="Liu M."/>
            <person name="Nguyen H.D."/>
            <person name="Lane F.A."/>
            <person name="Morgan S.W."/>
            <person name="De Vos L."/>
            <person name="Wilken P.M."/>
            <person name="Duong T.A."/>
            <person name="Aylward J."/>
            <person name="Coetzee M.P."/>
            <person name="Dadej K."/>
            <person name="De Beer Z.W."/>
            <person name="Findlay W."/>
            <person name="Havenga M."/>
            <person name="Kolarik M."/>
            <person name="Menzies J.G."/>
            <person name="Naidoo K."/>
            <person name="Pochopski O."/>
            <person name="Shoukouhi P."/>
            <person name="Santana Q.C."/>
            <person name="Seifert K.A."/>
            <person name="Soal N."/>
            <person name="Steenkamp E.T."/>
            <person name="Tatham C.T."/>
            <person name="van der Nest M.A."/>
            <person name="Wingfield M.J."/>
        </authorList>
    </citation>
    <scope>NUCLEOTIDE SEQUENCE [LARGE SCALE GENOMIC DNA]</scope>
    <source>
        <strain evidence="4">CMW44962</strain>
    </source>
</reference>
<dbReference type="Pfam" id="PF17919">
    <property type="entry name" value="RT_RNaseH_2"/>
    <property type="match status" value="1"/>
</dbReference>
<protein>
    <submittedName>
        <fullName evidence="4">RNA-directed DNA polymerase (Reverse transcriptase)</fullName>
    </submittedName>
</protein>
<organism evidence="4 5">
    <name type="scientific">Teratosphaeria destructans</name>
    <dbReference type="NCBI Taxonomy" id="418781"/>
    <lineage>
        <taxon>Eukaryota</taxon>
        <taxon>Fungi</taxon>
        <taxon>Dikarya</taxon>
        <taxon>Ascomycota</taxon>
        <taxon>Pezizomycotina</taxon>
        <taxon>Dothideomycetes</taxon>
        <taxon>Dothideomycetidae</taxon>
        <taxon>Mycosphaerellales</taxon>
        <taxon>Teratosphaeriaceae</taxon>
        <taxon>Teratosphaeria</taxon>
    </lineage>
</organism>
<feature type="non-terminal residue" evidence="4">
    <location>
        <position position="1"/>
    </location>
</feature>
<gene>
    <name evidence="4" type="ORF">Tdes44962_MAKER01322</name>
</gene>
<keyword evidence="4" id="KW-0548">Nucleotidyltransferase</keyword>